<reference evidence="2" key="1">
    <citation type="submission" date="2023-10" db="EMBL/GenBank/DDBJ databases">
        <title>Chromosome-level genome of the transformable northern wattle, Acacia crassicarpa.</title>
        <authorList>
            <person name="Massaro I."/>
            <person name="Sinha N.R."/>
            <person name="Poethig S."/>
            <person name="Leichty A.R."/>
        </authorList>
    </citation>
    <scope>NUCLEOTIDE SEQUENCE</scope>
    <source>
        <strain evidence="2">Acra3RX</strain>
        <tissue evidence="2">Leaf</tissue>
    </source>
</reference>
<keyword evidence="1" id="KW-0175">Coiled coil</keyword>
<comment type="caution">
    <text evidence="2">The sequence shown here is derived from an EMBL/GenBank/DDBJ whole genome shotgun (WGS) entry which is preliminary data.</text>
</comment>
<dbReference type="EMBL" id="JAWXYG010000006">
    <property type="protein sequence ID" value="KAK4270255.1"/>
    <property type="molecule type" value="Genomic_DNA"/>
</dbReference>
<organism evidence="2 3">
    <name type="scientific">Acacia crassicarpa</name>
    <name type="common">northern wattle</name>
    <dbReference type="NCBI Taxonomy" id="499986"/>
    <lineage>
        <taxon>Eukaryota</taxon>
        <taxon>Viridiplantae</taxon>
        <taxon>Streptophyta</taxon>
        <taxon>Embryophyta</taxon>
        <taxon>Tracheophyta</taxon>
        <taxon>Spermatophyta</taxon>
        <taxon>Magnoliopsida</taxon>
        <taxon>eudicotyledons</taxon>
        <taxon>Gunneridae</taxon>
        <taxon>Pentapetalae</taxon>
        <taxon>rosids</taxon>
        <taxon>fabids</taxon>
        <taxon>Fabales</taxon>
        <taxon>Fabaceae</taxon>
        <taxon>Caesalpinioideae</taxon>
        <taxon>mimosoid clade</taxon>
        <taxon>Acacieae</taxon>
        <taxon>Acacia</taxon>
    </lineage>
</organism>
<evidence type="ECO:0000256" key="1">
    <source>
        <dbReference type="SAM" id="Coils"/>
    </source>
</evidence>
<evidence type="ECO:0000313" key="3">
    <source>
        <dbReference type="Proteomes" id="UP001293593"/>
    </source>
</evidence>
<feature type="coiled-coil region" evidence="1">
    <location>
        <begin position="21"/>
        <end position="62"/>
    </location>
</feature>
<dbReference type="Proteomes" id="UP001293593">
    <property type="component" value="Unassembled WGS sequence"/>
</dbReference>
<accession>A0AAE1JH10</accession>
<protein>
    <submittedName>
        <fullName evidence="2">Uncharacterized protein</fullName>
    </submittedName>
</protein>
<proteinExistence type="predicted"/>
<gene>
    <name evidence="2" type="ORF">QN277_023314</name>
</gene>
<dbReference type="AlphaFoldDB" id="A0AAE1JH10"/>
<keyword evidence="3" id="KW-1185">Reference proteome</keyword>
<name>A0AAE1JH10_9FABA</name>
<evidence type="ECO:0000313" key="2">
    <source>
        <dbReference type="EMBL" id="KAK4270255.1"/>
    </source>
</evidence>
<sequence>MECCTVVGFDASWLSYVYKCIEESGDNAEDMKRKVEETKGQASTLKAQLESIKKELASVEEGSLVLLLEKASRLDHFIES</sequence>